<comment type="caution">
    <text evidence="35">The sequence shown here is derived from an EMBL/GenBank/DDBJ whole genome shotgun (WGS) entry which is preliminary data.</text>
</comment>
<dbReference type="GO" id="GO:0004465">
    <property type="term" value="F:lipoprotein lipase activity"/>
    <property type="evidence" value="ECO:0007669"/>
    <property type="project" value="TreeGrafter"/>
</dbReference>
<evidence type="ECO:0000256" key="22">
    <source>
        <dbReference type="ARBA" id="ARBA00037872"/>
    </source>
</evidence>
<dbReference type="GO" id="GO:0046340">
    <property type="term" value="P:diacylglycerol catabolic process"/>
    <property type="evidence" value="ECO:0007669"/>
    <property type="project" value="TreeGrafter"/>
</dbReference>
<keyword evidence="19" id="KW-0966">Cell projection</keyword>
<dbReference type="FunFam" id="3.40.50.1820:FF:000015">
    <property type="entry name" value="Sn1-specific diacylglycerol lipase alpha"/>
    <property type="match status" value="1"/>
</dbReference>
<evidence type="ECO:0000256" key="20">
    <source>
        <dbReference type="ARBA" id="ARBA00024531"/>
    </source>
</evidence>
<dbReference type="GO" id="GO:0046872">
    <property type="term" value="F:metal ion binding"/>
    <property type="evidence" value="ECO:0007669"/>
    <property type="project" value="UniProtKB-KW"/>
</dbReference>
<evidence type="ECO:0000256" key="1">
    <source>
        <dbReference type="ARBA" id="ARBA00001913"/>
    </source>
</evidence>
<evidence type="ECO:0000256" key="18">
    <source>
        <dbReference type="ARBA" id="ARBA00023257"/>
    </source>
</evidence>
<evidence type="ECO:0000256" key="27">
    <source>
        <dbReference type="ARBA" id="ARBA00052106"/>
    </source>
</evidence>
<evidence type="ECO:0000256" key="5">
    <source>
        <dbReference type="ARBA" id="ARBA00022475"/>
    </source>
</evidence>
<evidence type="ECO:0000256" key="15">
    <source>
        <dbReference type="ARBA" id="ARBA00023098"/>
    </source>
</evidence>
<keyword evidence="12" id="KW-0442">Lipid degradation</keyword>
<comment type="subcellular location">
    <subcellularLocation>
        <location evidence="2">Cell projection</location>
        <location evidence="2">Dendritic spine membrane</location>
        <topology evidence="2">Multi-pass membrane protein</topology>
    </subcellularLocation>
    <subcellularLocation>
        <location evidence="3">Early endosome membrane</location>
        <topology evidence="3">Multi-pass membrane protein</topology>
    </subcellularLocation>
    <subcellularLocation>
        <location evidence="22">Postsynaptic density membrane</location>
        <topology evidence="22">Multi-pass membrane protein</topology>
    </subcellularLocation>
</comment>
<name>A0A812BVZ4_ACAPH</name>
<feature type="transmembrane region" description="Helical" evidence="33">
    <location>
        <begin position="59"/>
        <end position="78"/>
    </location>
</feature>
<evidence type="ECO:0000256" key="23">
    <source>
        <dbReference type="ARBA" id="ARBA00048382"/>
    </source>
</evidence>
<keyword evidence="36" id="KW-1185">Reference proteome</keyword>
<evidence type="ECO:0000256" key="16">
    <source>
        <dbReference type="ARBA" id="ARBA00023136"/>
    </source>
</evidence>
<evidence type="ECO:0000313" key="36">
    <source>
        <dbReference type="Proteomes" id="UP000597762"/>
    </source>
</evidence>
<dbReference type="AlphaFoldDB" id="A0A812BVZ4"/>
<gene>
    <name evidence="35" type="ORF">SPHA_26463</name>
</gene>
<comment type="catalytic activity">
    <reaction evidence="27">
        <text>1-octadecanoyl-2-(5Z,8Z,11Z,14Z-eicosatetraenoyl)-sn-glycerol + H2O = 2-(5Z,8Z,11Z,14Z-eicosatetraenoyl)-glycerol + octadecanoate + H(+)</text>
        <dbReference type="Rhea" id="RHEA:38507"/>
        <dbReference type="ChEBI" id="CHEBI:15377"/>
        <dbReference type="ChEBI" id="CHEBI:15378"/>
        <dbReference type="ChEBI" id="CHEBI:25629"/>
        <dbReference type="ChEBI" id="CHEBI:52392"/>
        <dbReference type="ChEBI" id="CHEBI:75728"/>
    </reaction>
    <physiologicalReaction direction="left-to-right" evidence="27">
        <dbReference type="Rhea" id="RHEA:38508"/>
    </physiologicalReaction>
</comment>
<keyword evidence="16 33" id="KW-0472">Membrane</keyword>
<comment type="catalytic activity">
    <reaction evidence="24">
        <text>1-(9Z-octadecenoyl)-2-octadecanoyl-sn-glycerol + H2O = 2-octadecanoylglycerol + (9Z)-octadecenoate + H(+)</text>
        <dbReference type="Rhea" id="RHEA:38519"/>
        <dbReference type="ChEBI" id="CHEBI:15377"/>
        <dbReference type="ChEBI" id="CHEBI:15378"/>
        <dbReference type="ChEBI" id="CHEBI:30823"/>
        <dbReference type="ChEBI" id="CHEBI:75448"/>
        <dbReference type="ChEBI" id="CHEBI:75456"/>
    </reaction>
    <physiologicalReaction direction="left-to-right" evidence="24">
        <dbReference type="Rhea" id="RHEA:38520"/>
    </physiologicalReaction>
</comment>
<feature type="domain" description="Fungal lipase-type" evidence="34">
    <location>
        <begin position="402"/>
        <end position="537"/>
    </location>
</feature>
<comment type="subunit">
    <text evidence="29">Interacts (via C-terminal) with CAMK2A; leading to the phosphorylation and inhibition of DAGLA enzymatic activity. Interacts (via PPXXF motif) with HOMER1 and HOMER2; this interaction is required for DAGLA membrane localization.</text>
</comment>
<evidence type="ECO:0000256" key="4">
    <source>
        <dbReference type="ARBA" id="ARBA00010701"/>
    </source>
</evidence>
<evidence type="ECO:0000256" key="3">
    <source>
        <dbReference type="ARBA" id="ARBA00004520"/>
    </source>
</evidence>
<dbReference type="EMBL" id="CAHIKZ030001012">
    <property type="protein sequence ID" value="CAE1249177.1"/>
    <property type="molecule type" value="Genomic_DNA"/>
</dbReference>
<feature type="transmembrane region" description="Helical" evidence="33">
    <location>
        <begin position="98"/>
        <end position="119"/>
    </location>
</feature>
<keyword evidence="8" id="KW-0479">Metal-binding</keyword>
<dbReference type="EC" id="3.1.1.116" evidence="21"/>
<evidence type="ECO:0000256" key="19">
    <source>
        <dbReference type="ARBA" id="ARBA00023273"/>
    </source>
</evidence>
<evidence type="ECO:0000256" key="17">
    <source>
        <dbReference type="ARBA" id="ARBA00023180"/>
    </source>
</evidence>
<keyword evidence="10 35" id="KW-0378">Hydrolase</keyword>
<evidence type="ECO:0000256" key="9">
    <source>
        <dbReference type="ARBA" id="ARBA00022753"/>
    </source>
</evidence>
<dbReference type="GO" id="GO:0019369">
    <property type="term" value="P:arachidonate metabolic process"/>
    <property type="evidence" value="ECO:0007669"/>
    <property type="project" value="TreeGrafter"/>
</dbReference>
<evidence type="ECO:0000256" key="33">
    <source>
        <dbReference type="SAM" id="Phobius"/>
    </source>
</evidence>
<keyword evidence="18" id="KW-0628">Postsynaptic cell membrane</keyword>
<evidence type="ECO:0000256" key="14">
    <source>
        <dbReference type="ARBA" id="ARBA00023018"/>
    </source>
</evidence>
<comment type="similarity">
    <text evidence="4">Belongs to the AB hydrolase superfamily. Lipase family.</text>
</comment>
<evidence type="ECO:0000256" key="29">
    <source>
        <dbReference type="ARBA" id="ARBA00063298"/>
    </source>
</evidence>
<dbReference type="GO" id="GO:0098921">
    <property type="term" value="P:retrograde trans-synaptic signaling by endocannabinoid"/>
    <property type="evidence" value="ECO:0007669"/>
    <property type="project" value="UniProtKB-ARBA"/>
</dbReference>
<dbReference type="GO" id="GO:0031901">
    <property type="term" value="C:early endosome membrane"/>
    <property type="evidence" value="ECO:0007669"/>
    <property type="project" value="UniProtKB-SubCell"/>
</dbReference>
<evidence type="ECO:0000256" key="6">
    <source>
        <dbReference type="ARBA" id="ARBA00022553"/>
    </source>
</evidence>
<feature type="transmembrane region" description="Helical" evidence="33">
    <location>
        <begin position="134"/>
        <end position="157"/>
    </location>
</feature>
<reference evidence="35" key="1">
    <citation type="submission" date="2021-01" db="EMBL/GenBank/DDBJ databases">
        <authorList>
            <person name="Li R."/>
            <person name="Bekaert M."/>
        </authorList>
    </citation>
    <scope>NUCLEOTIDE SEQUENCE</scope>
    <source>
        <strain evidence="35">Farmed</strain>
    </source>
</reference>
<dbReference type="CDD" id="cd00519">
    <property type="entry name" value="Lipase_3"/>
    <property type="match status" value="1"/>
</dbReference>
<evidence type="ECO:0000256" key="31">
    <source>
        <dbReference type="ARBA" id="ARBA00081678"/>
    </source>
</evidence>
<evidence type="ECO:0000256" key="7">
    <source>
        <dbReference type="ARBA" id="ARBA00022692"/>
    </source>
</evidence>
<evidence type="ECO:0000256" key="10">
    <source>
        <dbReference type="ARBA" id="ARBA00022801"/>
    </source>
</evidence>
<evidence type="ECO:0000256" key="26">
    <source>
        <dbReference type="ARBA" id="ARBA00050861"/>
    </source>
</evidence>
<evidence type="ECO:0000256" key="24">
    <source>
        <dbReference type="ARBA" id="ARBA00050486"/>
    </source>
</evidence>
<feature type="transmembrane region" description="Helical" evidence="33">
    <location>
        <begin position="742"/>
        <end position="760"/>
    </location>
</feature>
<evidence type="ECO:0000256" key="25">
    <source>
        <dbReference type="ARBA" id="ARBA00050709"/>
    </source>
</evidence>
<keyword evidence="11" id="KW-0106">Calcium</keyword>
<keyword evidence="14" id="KW-0770">Synapse</keyword>
<comment type="catalytic activity">
    <reaction evidence="20">
        <text>a 1,2-diacyl-sn-glycerol + H2O = a 2-acylglycerol + a fatty acid + H(+)</text>
        <dbReference type="Rhea" id="RHEA:33275"/>
        <dbReference type="ChEBI" id="CHEBI:15377"/>
        <dbReference type="ChEBI" id="CHEBI:15378"/>
        <dbReference type="ChEBI" id="CHEBI:17389"/>
        <dbReference type="ChEBI" id="CHEBI:17815"/>
        <dbReference type="ChEBI" id="CHEBI:28868"/>
        <dbReference type="EC" id="3.1.1.116"/>
    </reaction>
    <physiologicalReaction direction="left-to-right" evidence="20">
        <dbReference type="Rhea" id="RHEA:33276"/>
    </physiologicalReaction>
</comment>
<keyword evidence="6" id="KW-0597">Phosphoprotein</keyword>
<comment type="catalytic activity">
    <reaction evidence="25">
        <text>1-(9Z-octadecenoyl)-2-(9Z,12Z-octadecadienoyl)-sn-glycerol + H2O = 2-(9Z,12Z-octadecadienoyl)-glycerol + (9Z)-octadecenoate + H(+)</text>
        <dbReference type="Rhea" id="RHEA:38523"/>
        <dbReference type="ChEBI" id="CHEBI:15377"/>
        <dbReference type="ChEBI" id="CHEBI:15378"/>
        <dbReference type="ChEBI" id="CHEBI:30823"/>
        <dbReference type="ChEBI" id="CHEBI:75450"/>
        <dbReference type="ChEBI" id="CHEBI:75457"/>
    </reaction>
    <physiologicalReaction direction="left-to-right" evidence="25">
        <dbReference type="Rhea" id="RHEA:38524"/>
    </physiologicalReaction>
</comment>
<evidence type="ECO:0000256" key="30">
    <source>
        <dbReference type="ARBA" id="ARBA00071957"/>
    </source>
</evidence>
<keyword evidence="15" id="KW-0443">Lipid metabolism</keyword>
<comment type="catalytic activity">
    <reaction evidence="23">
        <text>1,2-di-(9Z-octadecenoyl)-sn-glycerol + H2O = 2-(9Z-octadecenoyl)-glycerol + (9Z)-octadecenoate + H(+)</text>
        <dbReference type="Rhea" id="RHEA:38511"/>
        <dbReference type="ChEBI" id="CHEBI:15377"/>
        <dbReference type="ChEBI" id="CHEBI:15378"/>
        <dbReference type="ChEBI" id="CHEBI:30823"/>
        <dbReference type="ChEBI" id="CHEBI:52333"/>
        <dbReference type="ChEBI" id="CHEBI:73990"/>
    </reaction>
    <physiologicalReaction direction="left-to-right" evidence="23">
        <dbReference type="Rhea" id="RHEA:38512"/>
    </physiologicalReaction>
</comment>
<keyword evidence="17" id="KW-0325">Glycoprotein</keyword>
<dbReference type="OrthoDB" id="438440at2759"/>
<organism evidence="35 36">
    <name type="scientific">Acanthosepion pharaonis</name>
    <name type="common">Pharaoh cuttlefish</name>
    <name type="synonym">Sepia pharaonis</name>
    <dbReference type="NCBI Taxonomy" id="158019"/>
    <lineage>
        <taxon>Eukaryota</taxon>
        <taxon>Metazoa</taxon>
        <taxon>Spiralia</taxon>
        <taxon>Lophotrochozoa</taxon>
        <taxon>Mollusca</taxon>
        <taxon>Cephalopoda</taxon>
        <taxon>Coleoidea</taxon>
        <taxon>Decapodiformes</taxon>
        <taxon>Sepiida</taxon>
        <taxon>Sepiina</taxon>
        <taxon>Sepiidae</taxon>
        <taxon>Acanthosepion</taxon>
    </lineage>
</organism>
<proteinExistence type="inferred from homology"/>
<keyword evidence="5" id="KW-1003">Cell membrane</keyword>
<accession>A0A812BVZ4</accession>
<dbReference type="PANTHER" id="PTHR45792">
    <property type="entry name" value="DIACYLGLYCEROL LIPASE HOMOLOG-RELATED"/>
    <property type="match status" value="1"/>
</dbReference>
<sequence length="762" mass="86805">MPGLVVFKRRWSIGSDDLVVPAAFMIVVHLIWIIVLTTTLLVVNFDTDAICMKDLKGHVFGYLVILSVCLVVEGCIAWTSMRGSIINTEPRRYMQHFIYMRLVIFLVELAWLIVGVVWTAKHYQSCAPGSVNRIVLAVIICNWGIMLSVIIFVWCTFDTAGRKWVKMKRFQESLRRKRRDRKHSSCARRNWRQRKALRAYEEKWDKRFNLLCCCMERRGRNQSSISEVAQLFTEFFRELDVVPSDVVAGLLLLRRYQKLQMKNCVSQKTNDIYQYLSGAPITPKTHFLQLNDPNVMEEYKLIIHYMEYALAAYGWPAYMMMNNAIGLCSLIPYLSCCCCKHCFSSHQNYTTVIEDNCCDCNFAAMKQLSGLPEADIVYVTYHVDVGKTPFYVAIDHQQKKVVICIRGTLSLQDVLTDLKAESAMLPLDPPIENWLGHEGMVDAAQYIYKKLKEENILVKAFNSILEQGTSEYKLVLVGHSLGAGTAAILAILMKKEYPTLHCYAYSPPGGLISEECAEATKSYITSVIVGKDIVPRIGLSQLELLRSDLINVIKMNEKPKWKIIRQSMMCCLSDNPDPVLEGEIERNVRLHPIDSGIGLSAHKPLFLPGKIIHIVRSHPVIKKSKCKPNAPVYQAIIADNSNFEQVLVSPTMINDHFPDNVLDALQKVLINVAPAKPNRKLPETEHNSRLCEMPSLPVTDVCRHSCNSCVEKTFSAQTIQCIRTPPLFPQEKKSSPMIFKKSFFFLLTFSFCLFCLICLVHW</sequence>
<evidence type="ECO:0000256" key="12">
    <source>
        <dbReference type="ARBA" id="ARBA00022963"/>
    </source>
</evidence>
<evidence type="ECO:0000256" key="2">
    <source>
        <dbReference type="ARBA" id="ARBA00004332"/>
    </source>
</evidence>
<evidence type="ECO:0000256" key="32">
    <source>
        <dbReference type="ARBA" id="ARBA00082132"/>
    </source>
</evidence>
<comment type="catalytic activity">
    <reaction evidence="26">
        <text>1-(9Z-octadecenoyl)-2-(5Z,8Z,11Z,14Z-eicosatetraenoyl)-sn-glycerol + H2O = 2-(5Z,8Z,11Z,14Z-eicosatetraenoyl)-glycerol + (9Z)-octadecenoate + H(+)</text>
        <dbReference type="Rhea" id="RHEA:38515"/>
        <dbReference type="ChEBI" id="CHEBI:15377"/>
        <dbReference type="ChEBI" id="CHEBI:15378"/>
        <dbReference type="ChEBI" id="CHEBI:30823"/>
        <dbReference type="ChEBI" id="CHEBI:52392"/>
        <dbReference type="ChEBI" id="CHEBI:75449"/>
    </reaction>
    <physiologicalReaction direction="left-to-right" evidence="26">
        <dbReference type="Rhea" id="RHEA:38516"/>
    </physiologicalReaction>
</comment>
<dbReference type="Proteomes" id="UP000597762">
    <property type="component" value="Unassembled WGS sequence"/>
</dbReference>
<evidence type="ECO:0000259" key="34">
    <source>
        <dbReference type="Pfam" id="PF01764"/>
    </source>
</evidence>
<dbReference type="GO" id="GO:0098839">
    <property type="term" value="C:postsynaptic density membrane"/>
    <property type="evidence" value="ECO:0007669"/>
    <property type="project" value="UniProtKB-SubCell"/>
</dbReference>
<evidence type="ECO:0000256" key="11">
    <source>
        <dbReference type="ARBA" id="ARBA00022837"/>
    </source>
</evidence>
<evidence type="ECO:0000256" key="21">
    <source>
        <dbReference type="ARBA" id="ARBA00026104"/>
    </source>
</evidence>
<keyword evidence="7 33" id="KW-0812">Transmembrane</keyword>
<evidence type="ECO:0000256" key="28">
    <source>
        <dbReference type="ARBA" id="ARBA00052463"/>
    </source>
</evidence>
<dbReference type="SUPFAM" id="SSF53474">
    <property type="entry name" value="alpha/beta-Hydrolases"/>
    <property type="match status" value="1"/>
</dbReference>
<dbReference type="Gene3D" id="3.40.50.1820">
    <property type="entry name" value="alpha/beta hydrolase"/>
    <property type="match status" value="1"/>
</dbReference>
<evidence type="ECO:0000256" key="13">
    <source>
        <dbReference type="ARBA" id="ARBA00022989"/>
    </source>
</evidence>
<comment type="catalytic activity">
    <reaction evidence="28">
        <text>1-(9Z-octadecenoyl)-2-O-(5Z,8Z,11Z,14Z-eicosatetraenyl)-sn-glycerol + H2O = 2-O-(5Z,8Z,11Z,14Z)-eicosatetraenylglycerol + (9Z)-octadecenoate + H(+)</text>
        <dbReference type="Rhea" id="RHEA:38527"/>
        <dbReference type="ChEBI" id="CHEBI:15377"/>
        <dbReference type="ChEBI" id="CHEBI:15378"/>
        <dbReference type="ChEBI" id="CHEBI:30823"/>
        <dbReference type="ChEBI" id="CHEBI:75913"/>
        <dbReference type="ChEBI" id="CHEBI:75914"/>
    </reaction>
    <physiologicalReaction direction="left-to-right" evidence="28">
        <dbReference type="Rhea" id="RHEA:38528"/>
    </physiologicalReaction>
</comment>
<evidence type="ECO:0000256" key="8">
    <source>
        <dbReference type="ARBA" id="ARBA00022723"/>
    </source>
</evidence>
<dbReference type="PANTHER" id="PTHR45792:SF8">
    <property type="entry name" value="DIACYLGLYCEROL LIPASE-ALPHA"/>
    <property type="match status" value="1"/>
</dbReference>
<evidence type="ECO:0000313" key="35">
    <source>
        <dbReference type="EMBL" id="CAE1249177.1"/>
    </source>
</evidence>
<keyword evidence="9" id="KW-0967">Endosome</keyword>
<dbReference type="InterPro" id="IPR052214">
    <property type="entry name" value="DAG_Lipase-Related"/>
</dbReference>
<protein>
    <recommendedName>
        <fullName evidence="30">Diacylglycerol lipase-alpha</fullName>
        <ecNumber evidence="21">3.1.1.116</ecNumber>
    </recommendedName>
    <alternativeName>
        <fullName evidence="32">Neural stem cell-derived dendrite regulator</fullName>
    </alternativeName>
    <alternativeName>
        <fullName evidence="31">Sn1-specific diacylglycerol lipase alpha</fullName>
    </alternativeName>
</protein>
<keyword evidence="13 33" id="KW-1133">Transmembrane helix</keyword>
<dbReference type="GO" id="GO:0032591">
    <property type="term" value="C:dendritic spine membrane"/>
    <property type="evidence" value="ECO:0007669"/>
    <property type="project" value="UniProtKB-SubCell"/>
</dbReference>
<dbReference type="GO" id="GO:0047372">
    <property type="term" value="F:monoacylglycerol lipase activity"/>
    <property type="evidence" value="ECO:0007669"/>
    <property type="project" value="UniProtKB-ARBA"/>
</dbReference>
<dbReference type="Pfam" id="PF01764">
    <property type="entry name" value="Lipase_3"/>
    <property type="match status" value="1"/>
</dbReference>
<dbReference type="InterPro" id="IPR002921">
    <property type="entry name" value="Fungal_lipase-type"/>
</dbReference>
<feature type="transmembrane region" description="Helical" evidence="33">
    <location>
        <begin position="18"/>
        <end position="43"/>
    </location>
</feature>
<comment type="cofactor">
    <cofactor evidence="1">
        <name>Ca(2+)</name>
        <dbReference type="ChEBI" id="CHEBI:29108"/>
    </cofactor>
</comment>
<dbReference type="InterPro" id="IPR029058">
    <property type="entry name" value="AB_hydrolase_fold"/>
</dbReference>